<keyword evidence="1" id="KW-0732">Signal</keyword>
<gene>
    <name evidence="2" type="ORF">JG688_00008239</name>
</gene>
<sequence>MPVSFCLQLLASWFLRFPVSIESLKMIHFSILDVALETCSHSLRLRLQLELVLGLRFVGSLSIRPNSQSLGKPRGGEHSPNSSCFRQTFVILTSR</sequence>
<keyword evidence="3" id="KW-1185">Reference proteome</keyword>
<dbReference type="EMBL" id="JAENGY010000426">
    <property type="protein sequence ID" value="KAG6963228.1"/>
    <property type="molecule type" value="Genomic_DNA"/>
</dbReference>
<evidence type="ECO:0000313" key="2">
    <source>
        <dbReference type="EMBL" id="KAG6963228.1"/>
    </source>
</evidence>
<evidence type="ECO:0000256" key="1">
    <source>
        <dbReference type="SAM" id="SignalP"/>
    </source>
</evidence>
<evidence type="ECO:0008006" key="4">
    <source>
        <dbReference type="Google" id="ProtNLM"/>
    </source>
</evidence>
<protein>
    <recommendedName>
        <fullName evidence="4">Secreted protein</fullName>
    </recommendedName>
</protein>
<organism evidence="2 3">
    <name type="scientific">Phytophthora aleatoria</name>
    <dbReference type="NCBI Taxonomy" id="2496075"/>
    <lineage>
        <taxon>Eukaryota</taxon>
        <taxon>Sar</taxon>
        <taxon>Stramenopiles</taxon>
        <taxon>Oomycota</taxon>
        <taxon>Peronosporomycetes</taxon>
        <taxon>Peronosporales</taxon>
        <taxon>Peronosporaceae</taxon>
        <taxon>Phytophthora</taxon>
    </lineage>
</organism>
<feature type="signal peptide" evidence="1">
    <location>
        <begin position="1"/>
        <end position="21"/>
    </location>
</feature>
<name>A0A8J5M7I9_9STRA</name>
<evidence type="ECO:0000313" key="3">
    <source>
        <dbReference type="Proteomes" id="UP000709295"/>
    </source>
</evidence>
<dbReference type="Proteomes" id="UP000709295">
    <property type="component" value="Unassembled WGS sequence"/>
</dbReference>
<accession>A0A8J5M7I9</accession>
<comment type="caution">
    <text evidence="2">The sequence shown here is derived from an EMBL/GenBank/DDBJ whole genome shotgun (WGS) entry which is preliminary data.</text>
</comment>
<feature type="chain" id="PRO_5035175810" description="Secreted protein" evidence="1">
    <location>
        <begin position="22"/>
        <end position="95"/>
    </location>
</feature>
<reference evidence="2" key="1">
    <citation type="submission" date="2021-01" db="EMBL/GenBank/DDBJ databases">
        <title>Phytophthora aleatoria, a newly-described species from Pinus radiata is distinct from Phytophthora cactorum isolates based on comparative genomics.</title>
        <authorList>
            <person name="Mcdougal R."/>
            <person name="Panda P."/>
            <person name="Williams N."/>
            <person name="Studholme D.J."/>
        </authorList>
    </citation>
    <scope>NUCLEOTIDE SEQUENCE</scope>
    <source>
        <strain evidence="2">NZFS 4037</strain>
    </source>
</reference>
<proteinExistence type="predicted"/>
<dbReference type="AlphaFoldDB" id="A0A8J5M7I9"/>